<dbReference type="EMBL" id="LFZW01000001">
    <property type="protein sequence ID" value="KMY52256.1"/>
    <property type="molecule type" value="Genomic_DNA"/>
</dbReference>
<evidence type="ECO:0000256" key="7">
    <source>
        <dbReference type="SAM" id="Phobius"/>
    </source>
</evidence>
<protein>
    <submittedName>
        <fullName evidence="9">Tricarboxylate transporter</fullName>
    </submittedName>
</protein>
<evidence type="ECO:0000256" key="1">
    <source>
        <dbReference type="ARBA" id="ARBA00004141"/>
    </source>
</evidence>
<feature type="transmembrane region" description="Helical" evidence="7">
    <location>
        <begin position="132"/>
        <end position="151"/>
    </location>
</feature>
<feature type="transmembrane region" description="Helical" evidence="7">
    <location>
        <begin position="92"/>
        <end position="120"/>
    </location>
</feature>
<dbReference type="PANTHER" id="PTHR43652:SF1">
    <property type="entry name" value="RESPONSE REGULATOR"/>
    <property type="match status" value="1"/>
</dbReference>
<dbReference type="SUPFAM" id="SSF116726">
    <property type="entry name" value="TrkA C-terminal domain-like"/>
    <property type="match status" value="2"/>
</dbReference>
<gene>
    <name evidence="9" type="ORF">AC625_06895</name>
</gene>
<dbReference type="GO" id="GO:0006813">
    <property type="term" value="P:potassium ion transport"/>
    <property type="evidence" value="ECO:0007669"/>
    <property type="project" value="InterPro"/>
</dbReference>
<dbReference type="InterPro" id="IPR006037">
    <property type="entry name" value="RCK_C"/>
</dbReference>
<dbReference type="InterPro" id="IPR004680">
    <property type="entry name" value="Cit_transptr-like_dom"/>
</dbReference>
<dbReference type="PANTHER" id="PTHR43652">
    <property type="entry name" value="BASIC AMINO ACID ANTIPORTER YFCC-RELATED"/>
    <property type="match status" value="1"/>
</dbReference>
<dbReference type="STRING" id="1679170.AC625_06895"/>
<dbReference type="PROSITE" id="PS51202">
    <property type="entry name" value="RCK_C"/>
    <property type="match status" value="2"/>
</dbReference>
<dbReference type="GO" id="GO:0008324">
    <property type="term" value="F:monoatomic cation transmembrane transporter activity"/>
    <property type="evidence" value="ECO:0007669"/>
    <property type="project" value="InterPro"/>
</dbReference>
<evidence type="ECO:0000256" key="5">
    <source>
        <dbReference type="ARBA" id="ARBA00022989"/>
    </source>
</evidence>
<proteinExistence type="predicted"/>
<evidence type="ECO:0000256" key="2">
    <source>
        <dbReference type="ARBA" id="ARBA00022448"/>
    </source>
</evidence>
<name>A0A0K9H070_9BACI</name>
<dbReference type="GO" id="GO:0005886">
    <property type="term" value="C:plasma membrane"/>
    <property type="evidence" value="ECO:0007669"/>
    <property type="project" value="TreeGrafter"/>
</dbReference>
<feature type="transmembrane region" description="Helical" evidence="7">
    <location>
        <begin position="23"/>
        <end position="41"/>
    </location>
</feature>
<feature type="transmembrane region" description="Helical" evidence="7">
    <location>
        <begin position="474"/>
        <end position="500"/>
    </location>
</feature>
<accession>A0A0K9H070</accession>
<dbReference type="Gene3D" id="3.30.70.1450">
    <property type="entry name" value="Regulator of K+ conductance, C-terminal domain"/>
    <property type="match status" value="2"/>
</dbReference>
<evidence type="ECO:0000256" key="6">
    <source>
        <dbReference type="ARBA" id="ARBA00023136"/>
    </source>
</evidence>
<evidence type="ECO:0000313" key="9">
    <source>
        <dbReference type="EMBL" id="KMY52256.1"/>
    </source>
</evidence>
<feature type="transmembrane region" description="Helical" evidence="7">
    <location>
        <begin position="512"/>
        <end position="537"/>
    </location>
</feature>
<keyword evidence="3 7" id="KW-0812">Transmembrane</keyword>
<dbReference type="Pfam" id="PF02080">
    <property type="entry name" value="TrkA_C"/>
    <property type="match status" value="2"/>
</dbReference>
<keyword evidence="6 7" id="KW-0472">Membrane</keyword>
<evidence type="ECO:0000313" key="10">
    <source>
        <dbReference type="Proteomes" id="UP000037146"/>
    </source>
</evidence>
<dbReference type="InterPro" id="IPR051679">
    <property type="entry name" value="DASS-Related_Transporters"/>
</dbReference>
<evidence type="ECO:0000259" key="8">
    <source>
        <dbReference type="PROSITE" id="PS51202"/>
    </source>
</evidence>
<comment type="caution">
    <text evidence="9">The sequence shown here is derived from an EMBL/GenBank/DDBJ whole genome shotgun (WGS) entry which is preliminary data.</text>
</comment>
<feature type="transmembrane region" description="Helical" evidence="7">
    <location>
        <begin position="589"/>
        <end position="612"/>
    </location>
</feature>
<feature type="transmembrane region" description="Helical" evidence="7">
    <location>
        <begin position="549"/>
        <end position="569"/>
    </location>
</feature>
<dbReference type="InterPro" id="IPR036721">
    <property type="entry name" value="RCK_C_sf"/>
</dbReference>
<evidence type="ECO:0000256" key="3">
    <source>
        <dbReference type="ARBA" id="ARBA00022692"/>
    </source>
</evidence>
<feature type="transmembrane region" description="Helical" evidence="7">
    <location>
        <begin position="171"/>
        <end position="192"/>
    </location>
</feature>
<feature type="domain" description="RCK C-terminal" evidence="8">
    <location>
        <begin position="317"/>
        <end position="401"/>
    </location>
</feature>
<feature type="transmembrane region" description="Helical" evidence="7">
    <location>
        <begin position="53"/>
        <end position="72"/>
    </location>
</feature>
<feature type="transmembrane region" description="Helical" evidence="7">
    <location>
        <begin position="443"/>
        <end position="462"/>
    </location>
</feature>
<feature type="domain" description="RCK C-terminal" evidence="8">
    <location>
        <begin position="211"/>
        <end position="309"/>
    </location>
</feature>
<dbReference type="AlphaFoldDB" id="A0A0K9H070"/>
<organism evidence="9 10">
    <name type="scientific">Peribacillus loiseleuriae</name>
    <dbReference type="NCBI Taxonomy" id="1679170"/>
    <lineage>
        <taxon>Bacteria</taxon>
        <taxon>Bacillati</taxon>
        <taxon>Bacillota</taxon>
        <taxon>Bacilli</taxon>
        <taxon>Bacillales</taxon>
        <taxon>Bacillaceae</taxon>
        <taxon>Peribacillus</taxon>
    </lineage>
</organism>
<evidence type="ECO:0000256" key="4">
    <source>
        <dbReference type="ARBA" id="ARBA00022737"/>
    </source>
</evidence>
<comment type="subcellular location">
    <subcellularLocation>
        <location evidence="1">Membrane</location>
        <topology evidence="1">Multi-pass membrane protein</topology>
    </subcellularLocation>
</comment>
<dbReference type="Pfam" id="PF03600">
    <property type="entry name" value="CitMHS"/>
    <property type="match status" value="1"/>
</dbReference>
<dbReference type="Proteomes" id="UP000037146">
    <property type="component" value="Unassembled WGS sequence"/>
</dbReference>
<keyword evidence="2" id="KW-0813">Transport</keyword>
<keyword evidence="10" id="KW-1185">Reference proteome</keyword>
<keyword evidence="4" id="KW-0677">Repeat</keyword>
<sequence length="614" mass="67102">MLVTFIILVCTFALIIQGKLRADLVALISLVTLGLTGILNLEEVLSGFSNPVVIMIGSLYVVGAGISLSGLADKIVSQLNQRKKGSEARMLIYVMATAGILGSLLSSTAIVALMLPIVTSMALKNKKSPSRLLLPLAYASGLGGMLTMIGTTPNIVVSEILRTNEYANLTFFDFTPIGIVALLSGLIFMLTIGKRLLPNRFISLNNSGKGLSVSELAGMYKVYDRLHYLYIPSDSDIVGERLSELRLPVDYGITVIEVKRKTRDKQRSILTKPQIFSAKAEEVLHPEDIILVFGEDDAVMRFADDFELEMRSFQQEEIKKHFLSSKFGLTEVLIMPHSDYENQSLQNIHFREKYQCSVLAINRKGEYIQSELGTEQLRPGDALLIHGEWGNIERVSADLQDVLVVGSVSIETEPEVSKNKALIAAGITLLMVIMLSNDLISPTLSMSMAALLMIVTGCLRSIEEAYQRMNWESVIFIGANIPLALALEKTGGILLISSILENVINWAGPYGLLGILYLLTMLMSFFIPNGAVAIIVAPIAYTLAENLHYSPLPVLICVAVAASMAFSSPSVSPSNALVMTAGEYTQKDFAVIGILLQLFIGVIMIFAIPFFFPF</sequence>
<reference evidence="10" key="1">
    <citation type="submission" date="2015-07" db="EMBL/GenBank/DDBJ databases">
        <title>Genome sequencing project for genomic taxonomy and phylogenomics of Bacillus-like bacteria.</title>
        <authorList>
            <person name="Liu B."/>
            <person name="Wang J."/>
            <person name="Zhu Y."/>
            <person name="Liu G."/>
            <person name="Chen Q."/>
            <person name="Chen Z."/>
            <person name="Lan J."/>
            <person name="Che J."/>
            <person name="Ge C."/>
            <person name="Shi H."/>
            <person name="Pan Z."/>
            <person name="Liu X."/>
        </authorList>
    </citation>
    <scope>NUCLEOTIDE SEQUENCE [LARGE SCALE GENOMIC DNA]</scope>
    <source>
        <strain evidence="10">FJAT-27997</strain>
    </source>
</reference>
<dbReference type="PATRIC" id="fig|1679170.3.peg.1483"/>
<keyword evidence="5 7" id="KW-1133">Transmembrane helix</keyword>